<dbReference type="Proteomes" id="UP000629963">
    <property type="component" value="Unassembled WGS sequence"/>
</dbReference>
<comment type="caution">
    <text evidence="1">The sequence shown here is derived from an EMBL/GenBank/DDBJ whole genome shotgun (WGS) entry which is preliminary data.</text>
</comment>
<dbReference type="EMBL" id="JACRUJ010000004">
    <property type="protein sequence ID" value="MBC5842183.1"/>
    <property type="molecule type" value="Genomic_DNA"/>
</dbReference>
<proteinExistence type="predicted"/>
<dbReference type="Pfam" id="PF19637">
    <property type="entry name" value="DUF6140"/>
    <property type="match status" value="1"/>
</dbReference>
<evidence type="ECO:0000313" key="2">
    <source>
        <dbReference type="Proteomes" id="UP000629963"/>
    </source>
</evidence>
<evidence type="ECO:0000313" key="1">
    <source>
        <dbReference type="EMBL" id="MBC5842183.1"/>
    </source>
</evidence>
<reference evidence="1 2" key="1">
    <citation type="submission" date="2020-08" db="EMBL/GenBank/DDBJ databases">
        <title>Description of novel Flavobacterium F-380 isolate.</title>
        <authorList>
            <person name="Saticioglu I.B."/>
            <person name="Duman M."/>
            <person name="Altun S."/>
        </authorList>
    </citation>
    <scope>NUCLEOTIDE SEQUENCE [LARGE SCALE GENOMIC DNA]</scope>
    <source>
        <strain evidence="1 2">F-380</strain>
    </source>
</reference>
<organism evidence="1 2">
    <name type="scientific">Flavobacterium kayseriense</name>
    <dbReference type="NCBI Taxonomy" id="2764714"/>
    <lineage>
        <taxon>Bacteria</taxon>
        <taxon>Pseudomonadati</taxon>
        <taxon>Bacteroidota</taxon>
        <taxon>Flavobacteriia</taxon>
        <taxon>Flavobacteriales</taxon>
        <taxon>Flavobacteriaceae</taxon>
        <taxon>Flavobacterium</taxon>
    </lineage>
</organism>
<gene>
    <name evidence="1" type="ORF">H8R23_12265</name>
</gene>
<protein>
    <submittedName>
        <fullName evidence="1">Uncharacterized protein</fullName>
    </submittedName>
</protein>
<accession>A0ABR7J9X7</accession>
<dbReference type="InterPro" id="IPR046138">
    <property type="entry name" value="DUF6140"/>
</dbReference>
<sequence>MGYLMKITIRKNHNSNRIVLMKGMSIEVICGSSSSISTREMDQICNMFSDKYDTKCEKGWLKMSDIDIEKIS</sequence>
<name>A0ABR7J9X7_9FLAO</name>
<keyword evidence="2" id="KW-1185">Reference proteome</keyword>